<keyword evidence="2" id="KW-1185">Reference proteome</keyword>
<evidence type="ECO:0000313" key="2">
    <source>
        <dbReference type="Proteomes" id="UP000824881"/>
    </source>
</evidence>
<organism evidence="1 2">
    <name type="scientific">Pleurotus cornucopiae</name>
    <name type="common">Cornucopia mushroom</name>
    <dbReference type="NCBI Taxonomy" id="5321"/>
    <lineage>
        <taxon>Eukaryota</taxon>
        <taxon>Fungi</taxon>
        <taxon>Dikarya</taxon>
        <taxon>Basidiomycota</taxon>
        <taxon>Agaricomycotina</taxon>
        <taxon>Agaricomycetes</taxon>
        <taxon>Agaricomycetidae</taxon>
        <taxon>Agaricales</taxon>
        <taxon>Pleurotineae</taxon>
        <taxon>Pleurotaceae</taxon>
        <taxon>Pleurotus</taxon>
    </lineage>
</organism>
<dbReference type="EMBL" id="WQMT02000002">
    <property type="protein sequence ID" value="KAG9226689.1"/>
    <property type="molecule type" value="Genomic_DNA"/>
</dbReference>
<reference evidence="1 2" key="1">
    <citation type="journal article" date="2021" name="Appl. Environ. Microbiol.">
        <title>Genetic linkage and physical mapping for an oyster mushroom Pleurotus cornucopiae and QTL analysis for the trait cap color.</title>
        <authorList>
            <person name="Zhang Y."/>
            <person name="Gao W."/>
            <person name="Sonnenberg A."/>
            <person name="Chen Q."/>
            <person name="Zhang J."/>
            <person name="Huang C."/>
        </authorList>
    </citation>
    <scope>NUCLEOTIDE SEQUENCE [LARGE SCALE GENOMIC DNA]</scope>
    <source>
        <strain evidence="1">CCMSSC00406</strain>
    </source>
</reference>
<sequence length="1055" mass="118729">MDPLSITASVFSFIDIAKRIKDSVEKVTQNRQILNELMDDVMEELTQLHRLCQDQKGRLSHLDPESTRSLEKLHSDLVDVLDRCLKLTKRRRANHSGLSSVKYYVIAWIKNAEIEGHILRLRDRVSSVNRRLNIISVLRVERAESELLVASSEHRAILNRLEGSVSQLLIDSHTLGTYPASLLDHVRPDGVEYQYLHLQVQRTADLLRRISATYIFTTEEIRGPQSFEYRLIPHEHSRANLMRSTTIQVLQTLQSLEREPSNLALWEGAQHLINLGISLNDLDLEEDAVAIFMGITAVYQTLMQRNLVTYLPYVTWGLGYLAGIYFGTPEGLEFAKQAVDICGGVAATLQDGSSLARSLSIYALHLAENDDFDSAVTFAKEALAIQRKVSTPQQDPGCLPVTWEASGEEAVVLSSARTIFRTYDAAINDAVCLRIYADSLIHAGRWSEALIVTTEVVNCLDALAKCSPLIQDLNIWLGEMHEDHQYIIANICSPDPPLVATISEVDDLDDSGHEDDFVKDTSDIAKRIKDSVEKVTQNRKILNELMDDVMEELTQLQRLCQDQQGRLNYLDPESTRSLAKLHSDLVDALDRCLKLTKRRRANRSGLSSVKYYVIAWIKNAEIEGHILRLRDRVSSVNRRLNIISVLRVERAESELLVAGYEHRAILNRLEGSISQLLINSHAMGTYPASVLDHPSSDGVEYQYLCLQVRRTAELLSRVSDTYTFTIEETRCADPIGYRYQSDVSLMRSTTIEVLQTLQLLEFEPSKLALREGFQHLRSLGNQLVRLELEEDAAIIFTRTINIYELLMQRNPGTYLPYVAWGLRSMASICYGTSDGLDAAKRAVDTCKEVASMLREEYSLHLVRSLHVYSCHLAENGHLDDALAYAKEALAMQRKAPVPQQDSGCLSISWEASGDERVALSSARTIFRAYEMAADDALCLGPYTHVLVRMSRWSEALIIATETVNCLDALARCQPHSMDLKLWLISVQERRQDIISKICSPGPPLVATVSEVDDLDNFDHDPGEGGACAQSRHPQVGSYHTPHFNKEYTTHTLMSA</sequence>
<accession>A0ACB7JA65</accession>
<dbReference type="Proteomes" id="UP000824881">
    <property type="component" value="Unassembled WGS sequence"/>
</dbReference>
<comment type="caution">
    <text evidence="1">The sequence shown here is derived from an EMBL/GenBank/DDBJ whole genome shotgun (WGS) entry which is preliminary data.</text>
</comment>
<evidence type="ECO:0000313" key="1">
    <source>
        <dbReference type="EMBL" id="KAG9226689.1"/>
    </source>
</evidence>
<proteinExistence type="predicted"/>
<gene>
    <name evidence="1" type="ORF">CCMSSC00406_0006086</name>
</gene>
<protein>
    <submittedName>
        <fullName evidence="1">Uncharacterized protein</fullName>
    </submittedName>
</protein>
<name>A0ACB7JA65_PLECO</name>